<sequence length="132" mass="14366">MRNPNYAIVKIPEAANVVGFYQLLLEHGFAEVSFVNEVRENAFLPHSEIESAVTSKASTLQNFANGDAKISRNSGGSATMDTATCVPARTNLLCDTRLPKVKALQEARCNNNNNTHPSPTTSPFCGQLFHKT</sequence>
<evidence type="ECO:0000313" key="2">
    <source>
        <dbReference type="WBParaSite" id="jg20406"/>
    </source>
</evidence>
<accession>A0A915DKS4</accession>
<dbReference type="Proteomes" id="UP000887574">
    <property type="component" value="Unplaced"/>
</dbReference>
<reference evidence="2" key="1">
    <citation type="submission" date="2022-11" db="UniProtKB">
        <authorList>
            <consortium name="WormBaseParasite"/>
        </authorList>
    </citation>
    <scope>IDENTIFICATION</scope>
</reference>
<evidence type="ECO:0000313" key="1">
    <source>
        <dbReference type="Proteomes" id="UP000887574"/>
    </source>
</evidence>
<organism evidence="1 2">
    <name type="scientific">Ditylenchus dipsaci</name>
    <dbReference type="NCBI Taxonomy" id="166011"/>
    <lineage>
        <taxon>Eukaryota</taxon>
        <taxon>Metazoa</taxon>
        <taxon>Ecdysozoa</taxon>
        <taxon>Nematoda</taxon>
        <taxon>Chromadorea</taxon>
        <taxon>Rhabditida</taxon>
        <taxon>Tylenchina</taxon>
        <taxon>Tylenchomorpha</taxon>
        <taxon>Sphaerularioidea</taxon>
        <taxon>Anguinidae</taxon>
        <taxon>Anguininae</taxon>
        <taxon>Ditylenchus</taxon>
    </lineage>
</organism>
<protein>
    <submittedName>
        <fullName evidence="2">Uncharacterized protein</fullName>
    </submittedName>
</protein>
<keyword evidence="1" id="KW-1185">Reference proteome</keyword>
<dbReference type="WBParaSite" id="jg20406">
    <property type="protein sequence ID" value="jg20406"/>
    <property type="gene ID" value="jg20406"/>
</dbReference>
<proteinExistence type="predicted"/>
<dbReference type="AlphaFoldDB" id="A0A915DKS4"/>
<name>A0A915DKS4_9BILA</name>